<protein>
    <submittedName>
        <fullName evidence="1">Sensor-like histidine kinase yojN</fullName>
    </submittedName>
</protein>
<dbReference type="GO" id="GO:0016301">
    <property type="term" value="F:kinase activity"/>
    <property type="evidence" value="ECO:0007669"/>
    <property type="project" value="UniProtKB-KW"/>
</dbReference>
<name>A0A8S5Q516_9CAUD</name>
<organism evidence="1">
    <name type="scientific">Caudovirales sp. ctlwr10</name>
    <dbReference type="NCBI Taxonomy" id="2825771"/>
    <lineage>
        <taxon>Viruses</taxon>
        <taxon>Duplodnaviria</taxon>
        <taxon>Heunggongvirae</taxon>
        <taxon>Uroviricota</taxon>
        <taxon>Caudoviricetes</taxon>
    </lineage>
</organism>
<evidence type="ECO:0000313" key="1">
    <source>
        <dbReference type="EMBL" id="DAE14128.1"/>
    </source>
</evidence>
<sequence>MNDVNVTEALLKAILELIEKCETLEELRESVKRIMDE</sequence>
<reference evidence="1" key="1">
    <citation type="journal article" date="2021" name="Proc. Natl. Acad. Sci. U.S.A.">
        <title>A Catalog of Tens of Thousands of Viruses from Human Metagenomes Reveals Hidden Associations with Chronic Diseases.</title>
        <authorList>
            <person name="Tisza M.J."/>
            <person name="Buck C.B."/>
        </authorList>
    </citation>
    <scope>NUCLEOTIDE SEQUENCE</scope>
    <source>
        <strain evidence="1">Ctlwr10</strain>
    </source>
</reference>
<dbReference type="EMBL" id="BK015575">
    <property type="protein sequence ID" value="DAE14128.1"/>
    <property type="molecule type" value="Genomic_DNA"/>
</dbReference>
<keyword evidence="1" id="KW-0808">Transferase</keyword>
<accession>A0A8S5Q516</accession>
<proteinExistence type="predicted"/>
<keyword evidence="1" id="KW-0418">Kinase</keyword>